<dbReference type="PANTHER" id="PTHR43798">
    <property type="entry name" value="MONOACYLGLYCEROL LIPASE"/>
    <property type="match status" value="1"/>
</dbReference>
<dbReference type="InterPro" id="IPR050266">
    <property type="entry name" value="AB_hydrolase_sf"/>
</dbReference>
<dbReference type="InterPro" id="IPR000073">
    <property type="entry name" value="AB_hydrolase_1"/>
</dbReference>
<reference evidence="3" key="1">
    <citation type="submission" date="2021-03" db="EMBL/GenBank/DDBJ databases">
        <title>Acanthopleuribacteraceae sp. M133.</title>
        <authorList>
            <person name="Wang G."/>
        </authorList>
    </citation>
    <scope>NUCLEOTIDE SEQUENCE</scope>
    <source>
        <strain evidence="3">M133</strain>
    </source>
</reference>
<sequence>MSFVDANGVRLHVQSMGPNRSADAEPPVFLLHGLLLGNLVGWYFTLAPALAKNRRVLMHDLRGHGKSEAPPEGYDLDTMAADLGGLIDHFEPDGRPVDLVGHSWGALVAMTYALYHPNRVRRLVVIEAPLPPSNFEEMQSFMSLSPREMMEKLPNTSARNLISGGRQALRLLSNLVRLVRKTSCVADFKNARDIPDALLACLGRPVLALYGNRSPCRGVGDRLARVLPQCRLRELAGGHNLHMEATQALIDEITEFFDDGMEHPRIEPACAVSGR</sequence>
<dbReference type="AlphaFoldDB" id="A0A8A4TN25"/>
<feature type="domain" description="AB hydrolase-1" evidence="2">
    <location>
        <begin position="26"/>
        <end position="160"/>
    </location>
</feature>
<keyword evidence="3" id="KW-0378">Hydrolase</keyword>
<proteinExistence type="predicted"/>
<keyword evidence="1" id="KW-0812">Transmembrane</keyword>
<dbReference type="SUPFAM" id="SSF53474">
    <property type="entry name" value="alpha/beta-Hydrolases"/>
    <property type="match status" value="1"/>
</dbReference>
<dbReference type="InterPro" id="IPR000639">
    <property type="entry name" value="Epox_hydrolase-like"/>
</dbReference>
<evidence type="ECO:0000259" key="2">
    <source>
        <dbReference type="Pfam" id="PF00561"/>
    </source>
</evidence>
<accession>A0A8A4TN25</accession>
<name>A0A8A4TN25_SULCO</name>
<dbReference type="Pfam" id="PF00561">
    <property type="entry name" value="Abhydrolase_1"/>
    <property type="match status" value="1"/>
</dbReference>
<dbReference type="GO" id="GO:0016020">
    <property type="term" value="C:membrane"/>
    <property type="evidence" value="ECO:0007669"/>
    <property type="project" value="TreeGrafter"/>
</dbReference>
<dbReference type="EMBL" id="CP071793">
    <property type="protein sequence ID" value="QTD47985.1"/>
    <property type="molecule type" value="Genomic_DNA"/>
</dbReference>
<protein>
    <submittedName>
        <fullName evidence="3">Alpha/beta hydrolase</fullName>
    </submittedName>
</protein>
<evidence type="ECO:0000256" key="1">
    <source>
        <dbReference type="SAM" id="Phobius"/>
    </source>
</evidence>
<dbReference type="Proteomes" id="UP000663929">
    <property type="component" value="Chromosome"/>
</dbReference>
<dbReference type="PRINTS" id="PR00111">
    <property type="entry name" value="ABHYDROLASE"/>
</dbReference>
<dbReference type="InterPro" id="IPR029058">
    <property type="entry name" value="AB_hydrolase_fold"/>
</dbReference>
<keyword evidence="1" id="KW-0472">Membrane</keyword>
<dbReference type="KEGG" id="scor:J3U87_20555"/>
<dbReference type="PRINTS" id="PR00412">
    <property type="entry name" value="EPOXHYDRLASE"/>
</dbReference>
<dbReference type="Gene3D" id="3.40.50.1820">
    <property type="entry name" value="alpha/beta hydrolase"/>
    <property type="match status" value="1"/>
</dbReference>
<organism evidence="3 4">
    <name type="scientific">Sulfidibacter corallicola</name>
    <dbReference type="NCBI Taxonomy" id="2818388"/>
    <lineage>
        <taxon>Bacteria</taxon>
        <taxon>Pseudomonadati</taxon>
        <taxon>Acidobacteriota</taxon>
        <taxon>Holophagae</taxon>
        <taxon>Acanthopleuribacterales</taxon>
        <taxon>Acanthopleuribacteraceae</taxon>
        <taxon>Sulfidibacter</taxon>
    </lineage>
</organism>
<gene>
    <name evidence="3" type="ORF">J3U87_20555</name>
</gene>
<dbReference type="RefSeq" id="WP_237377649.1">
    <property type="nucleotide sequence ID" value="NZ_CP071793.1"/>
</dbReference>
<keyword evidence="4" id="KW-1185">Reference proteome</keyword>
<evidence type="ECO:0000313" key="4">
    <source>
        <dbReference type="Proteomes" id="UP000663929"/>
    </source>
</evidence>
<dbReference type="GO" id="GO:0016787">
    <property type="term" value="F:hydrolase activity"/>
    <property type="evidence" value="ECO:0007669"/>
    <property type="project" value="UniProtKB-KW"/>
</dbReference>
<feature type="transmembrane region" description="Helical" evidence="1">
    <location>
        <begin position="29"/>
        <end position="51"/>
    </location>
</feature>
<dbReference type="PANTHER" id="PTHR43798:SF33">
    <property type="entry name" value="HYDROLASE, PUTATIVE (AFU_ORTHOLOGUE AFUA_2G14860)-RELATED"/>
    <property type="match status" value="1"/>
</dbReference>
<keyword evidence="1" id="KW-1133">Transmembrane helix</keyword>
<evidence type="ECO:0000313" key="3">
    <source>
        <dbReference type="EMBL" id="QTD47985.1"/>
    </source>
</evidence>